<sequence length="385" mass="42192">MKLQLYQILMLLSWYQYISCNDECGPSINVSGAEGGGATLPVRVKKEIKDISWVISENHFATTKPNEPIDIRDNKFDGRLSSETNGSLTLTDLTNQDQGIYTANIRPQSNQQCRQLYHLQVYQTLTSEDILIHPNVTLSETHNGTCTITGTLSCAVIGSDVTLTWNNTNSPGTEVTNHTLRIYNAQSHVTYSCTARNPISEASRTAHIPCNRDDTKTGNPTRPWGIIPILIAVGVPVAFLAVLAVLVIFCCRSKRKKKDQHKPEEMEEKTLYAHVQKPKRETVSGSGTADGTANGSVTLYSEVQLPKGGRAGHGNPTQGEKIETVYSEVTLPAQGNQSGSRNENPYTEGQTGESCSDLMQNIQAANNIKDPSNDNPSRPSYNQLV</sequence>
<evidence type="ECO:0000259" key="8">
    <source>
        <dbReference type="PROSITE" id="PS50835"/>
    </source>
</evidence>
<keyword evidence="6" id="KW-0812">Transmembrane</keyword>
<reference evidence="9" key="1">
    <citation type="journal article" date="2010" name="Science">
        <title>The genome of the Western clawed frog Xenopus tropicalis.</title>
        <authorList>
            <person name="Hellsten U."/>
            <person name="Harland R.M."/>
            <person name="Gilchrist M.J."/>
            <person name="Hendrix D."/>
            <person name="Jurka J."/>
            <person name="Kapitonov V."/>
            <person name="Ovcharenko I."/>
            <person name="Putnam N.H."/>
            <person name="Shu S."/>
            <person name="Taher L."/>
            <person name="Blitz I.L."/>
            <person name="Blumberg B."/>
            <person name="Dichmann D.S."/>
            <person name="Dubchak I."/>
            <person name="Amaya E."/>
            <person name="Detter J.C."/>
            <person name="Fletcher R."/>
            <person name="Gerhard D.S."/>
            <person name="Goodstein D."/>
            <person name="Graves T."/>
            <person name="Grigoriev I.V."/>
            <person name="Grimwood J."/>
            <person name="Kawashima T."/>
            <person name="Lindquist E."/>
            <person name="Lucas S.M."/>
            <person name="Mead P.E."/>
            <person name="Mitros T."/>
            <person name="Ogino H."/>
            <person name="Ohta Y."/>
            <person name="Poliakov A.V."/>
            <person name="Pollet N."/>
            <person name="Robert J."/>
            <person name="Salamov A."/>
            <person name="Sater A.K."/>
            <person name="Schmutz J."/>
            <person name="Terry A."/>
            <person name="Vize P.D."/>
            <person name="Warren W.C."/>
            <person name="Wells D."/>
            <person name="Wills A."/>
            <person name="Wilson R.K."/>
            <person name="Zimmerman L.B."/>
            <person name="Zorn A.M."/>
            <person name="Grainger R."/>
            <person name="Grammer T."/>
            <person name="Khokha M.K."/>
            <person name="Richardson P.M."/>
            <person name="Rokhsar D.S."/>
        </authorList>
    </citation>
    <scope>NUCLEOTIDE SEQUENCE [LARGE SCALE GENOMIC DNA]</scope>
    <source>
        <strain evidence="9">Nigerian</strain>
    </source>
</reference>
<name>A0A803KDI5_XENTR</name>
<keyword evidence="6" id="KW-1133">Transmembrane helix</keyword>
<dbReference type="InParanoid" id="A0A803KDI5"/>
<keyword evidence="4" id="KW-0325">Glycoprotein</keyword>
<dbReference type="InterPro" id="IPR007110">
    <property type="entry name" value="Ig-like_dom"/>
</dbReference>
<dbReference type="InterPro" id="IPR036179">
    <property type="entry name" value="Ig-like_dom_sf"/>
</dbReference>
<feature type="transmembrane region" description="Helical" evidence="6">
    <location>
        <begin position="224"/>
        <end position="251"/>
    </location>
</feature>
<evidence type="ECO:0000256" key="1">
    <source>
        <dbReference type="ARBA" id="ARBA00004370"/>
    </source>
</evidence>
<keyword evidence="2 7" id="KW-0732">Signal</keyword>
<evidence type="ECO:0000256" key="2">
    <source>
        <dbReference type="ARBA" id="ARBA00022729"/>
    </source>
</evidence>
<feature type="region of interest" description="Disordered" evidence="5">
    <location>
        <begin position="332"/>
        <end position="385"/>
    </location>
</feature>
<feature type="domain" description="Ig-like" evidence="8">
    <location>
        <begin position="134"/>
        <end position="209"/>
    </location>
</feature>
<dbReference type="PROSITE" id="PS50835">
    <property type="entry name" value="IG_LIKE"/>
    <property type="match status" value="1"/>
</dbReference>
<keyword evidence="3 6" id="KW-0472">Membrane</keyword>
<evidence type="ECO:0000313" key="9">
    <source>
        <dbReference type="Ensembl" id="ENSXETP00000118447"/>
    </source>
</evidence>
<dbReference type="Gene3D" id="2.60.40.10">
    <property type="entry name" value="Immunoglobulins"/>
    <property type="match status" value="2"/>
</dbReference>
<proteinExistence type="predicted"/>
<dbReference type="Pfam" id="PF07686">
    <property type="entry name" value="V-set"/>
    <property type="match status" value="1"/>
</dbReference>
<dbReference type="InterPro" id="IPR013783">
    <property type="entry name" value="Ig-like_fold"/>
</dbReference>
<reference evidence="9" key="2">
    <citation type="submission" date="2021-03" db="UniProtKB">
        <authorList>
            <consortium name="Ensembl"/>
        </authorList>
    </citation>
    <scope>IDENTIFICATION</scope>
</reference>
<accession>A0A803KDI5</accession>
<evidence type="ECO:0000256" key="4">
    <source>
        <dbReference type="ARBA" id="ARBA00023180"/>
    </source>
</evidence>
<dbReference type="InterPro" id="IPR015631">
    <property type="entry name" value="CD2/SLAM_rcpt"/>
</dbReference>
<feature type="region of interest" description="Disordered" evidence="5">
    <location>
        <begin position="258"/>
        <end position="294"/>
    </location>
</feature>
<feature type="compositionally biased region" description="Polar residues" evidence="5">
    <location>
        <begin position="283"/>
        <end position="294"/>
    </location>
</feature>
<dbReference type="FunCoup" id="A0A803KDI5">
    <property type="interactions" value="572"/>
</dbReference>
<dbReference type="GeneTree" id="ENSGT01030000234540"/>
<dbReference type="Ensembl" id="ENSXETT00000114314">
    <property type="protein sequence ID" value="ENSXETP00000118447"/>
    <property type="gene ID" value="ENSXETG00000041549"/>
</dbReference>
<evidence type="ECO:0000256" key="3">
    <source>
        <dbReference type="ARBA" id="ARBA00023136"/>
    </source>
</evidence>
<dbReference type="PANTHER" id="PTHR12080">
    <property type="entry name" value="SIGNALING LYMPHOCYTIC ACTIVATION MOLECULE"/>
    <property type="match status" value="1"/>
</dbReference>
<protein>
    <recommendedName>
        <fullName evidence="8">Ig-like domain-containing protein</fullName>
    </recommendedName>
</protein>
<dbReference type="GO" id="GO:0016020">
    <property type="term" value="C:membrane"/>
    <property type="evidence" value="ECO:0007669"/>
    <property type="project" value="UniProtKB-SubCell"/>
</dbReference>
<dbReference type="SMART" id="SM00409">
    <property type="entry name" value="IG"/>
    <property type="match status" value="2"/>
</dbReference>
<dbReference type="AlphaFoldDB" id="A0A803KDI5"/>
<evidence type="ECO:0000256" key="6">
    <source>
        <dbReference type="SAM" id="Phobius"/>
    </source>
</evidence>
<organism evidence="9">
    <name type="scientific">Xenopus tropicalis</name>
    <name type="common">Western clawed frog</name>
    <name type="synonym">Silurana tropicalis</name>
    <dbReference type="NCBI Taxonomy" id="8364"/>
    <lineage>
        <taxon>Eukaryota</taxon>
        <taxon>Metazoa</taxon>
        <taxon>Chordata</taxon>
        <taxon>Craniata</taxon>
        <taxon>Vertebrata</taxon>
        <taxon>Euteleostomi</taxon>
        <taxon>Amphibia</taxon>
        <taxon>Batrachia</taxon>
        <taxon>Anura</taxon>
        <taxon>Pipoidea</taxon>
        <taxon>Pipidae</taxon>
        <taxon>Xenopodinae</taxon>
        <taxon>Xenopus</taxon>
        <taxon>Silurana</taxon>
    </lineage>
</organism>
<feature type="chain" id="PRO_5031459403" description="Ig-like domain-containing protein" evidence="7">
    <location>
        <begin position="21"/>
        <end position="385"/>
    </location>
</feature>
<comment type="subcellular location">
    <subcellularLocation>
        <location evidence="1">Membrane</location>
    </subcellularLocation>
</comment>
<dbReference type="SUPFAM" id="SSF48726">
    <property type="entry name" value="Immunoglobulin"/>
    <property type="match status" value="2"/>
</dbReference>
<feature type="compositionally biased region" description="Basic and acidic residues" evidence="5">
    <location>
        <begin position="261"/>
        <end position="271"/>
    </location>
</feature>
<dbReference type="InterPro" id="IPR003599">
    <property type="entry name" value="Ig_sub"/>
</dbReference>
<feature type="compositionally biased region" description="Polar residues" evidence="5">
    <location>
        <begin position="333"/>
        <end position="385"/>
    </location>
</feature>
<dbReference type="InterPro" id="IPR013106">
    <property type="entry name" value="Ig_V-set"/>
</dbReference>
<feature type="signal peptide" evidence="7">
    <location>
        <begin position="1"/>
        <end position="20"/>
    </location>
</feature>
<dbReference type="PANTHER" id="PTHR12080:SF55">
    <property type="entry name" value="LYMPHOCYTE FUNCTION-ASSOCIATED ANTIGEN 3"/>
    <property type="match status" value="1"/>
</dbReference>
<evidence type="ECO:0000256" key="7">
    <source>
        <dbReference type="SAM" id="SignalP"/>
    </source>
</evidence>
<evidence type="ECO:0000256" key="5">
    <source>
        <dbReference type="SAM" id="MobiDB-lite"/>
    </source>
</evidence>